<gene>
    <name evidence="1" type="ORF">Pro02_40200</name>
</gene>
<dbReference type="AlphaFoldDB" id="A0A8J3S124"/>
<proteinExistence type="predicted"/>
<protein>
    <submittedName>
        <fullName evidence="1">Uncharacterized protein</fullName>
    </submittedName>
</protein>
<sequence length="75" mass="9156">MHGLRQDVLRHDRPVQFFSDGVDLDGLRREIFFLAYHLHWSWGELMDLDVAERRVYVNLLIEQIERENSRMEETR</sequence>
<name>A0A8J3S124_PLARO</name>
<accession>A0A8J3S124</accession>
<evidence type="ECO:0000313" key="2">
    <source>
        <dbReference type="Proteomes" id="UP000655044"/>
    </source>
</evidence>
<dbReference type="Proteomes" id="UP000655044">
    <property type="component" value="Unassembled WGS sequence"/>
</dbReference>
<organism evidence="1 2">
    <name type="scientific">Planobispora rosea</name>
    <dbReference type="NCBI Taxonomy" id="35762"/>
    <lineage>
        <taxon>Bacteria</taxon>
        <taxon>Bacillati</taxon>
        <taxon>Actinomycetota</taxon>
        <taxon>Actinomycetes</taxon>
        <taxon>Streptosporangiales</taxon>
        <taxon>Streptosporangiaceae</taxon>
        <taxon>Planobispora</taxon>
    </lineage>
</organism>
<dbReference type="EMBL" id="BOOI01000036">
    <property type="protein sequence ID" value="GIH85612.1"/>
    <property type="molecule type" value="Genomic_DNA"/>
</dbReference>
<evidence type="ECO:0000313" key="1">
    <source>
        <dbReference type="EMBL" id="GIH85612.1"/>
    </source>
</evidence>
<reference evidence="1" key="1">
    <citation type="submission" date="2021-01" db="EMBL/GenBank/DDBJ databases">
        <title>Whole genome shotgun sequence of Planobispora rosea NBRC 15558.</title>
        <authorList>
            <person name="Komaki H."/>
            <person name="Tamura T."/>
        </authorList>
    </citation>
    <scope>NUCLEOTIDE SEQUENCE</scope>
    <source>
        <strain evidence="1">NBRC 15558</strain>
    </source>
</reference>
<keyword evidence="2" id="KW-1185">Reference proteome</keyword>
<comment type="caution">
    <text evidence="1">The sequence shown here is derived from an EMBL/GenBank/DDBJ whole genome shotgun (WGS) entry which is preliminary data.</text>
</comment>